<reference evidence="6 7" key="1">
    <citation type="submission" date="2015-12" db="EMBL/GenBank/DDBJ databases">
        <title>Draft Genome Sequence of Desulfitobacterium hafniense Strain DH, a Sulfate-reducing Bacterium Isolated from Paddy Soils.</title>
        <authorList>
            <person name="Bao P."/>
            <person name="Zhang X."/>
            <person name="Li G."/>
        </authorList>
    </citation>
    <scope>NUCLEOTIDE SEQUENCE [LARGE SCALE GENOMIC DNA]</scope>
    <source>
        <strain evidence="6 7">DH</strain>
    </source>
</reference>
<dbReference type="Pfam" id="PF00890">
    <property type="entry name" value="FAD_binding_2"/>
    <property type="match status" value="1"/>
</dbReference>
<dbReference type="GO" id="GO:0008202">
    <property type="term" value="P:steroid metabolic process"/>
    <property type="evidence" value="ECO:0007669"/>
    <property type="project" value="UniProtKB-ARBA"/>
</dbReference>
<organism evidence="6 7">
    <name type="scientific">Desulfitobacterium hafniense</name>
    <name type="common">Desulfitobacterium frappieri</name>
    <dbReference type="NCBI Taxonomy" id="49338"/>
    <lineage>
        <taxon>Bacteria</taxon>
        <taxon>Bacillati</taxon>
        <taxon>Bacillota</taxon>
        <taxon>Clostridia</taxon>
        <taxon>Eubacteriales</taxon>
        <taxon>Desulfitobacteriaceae</taxon>
        <taxon>Desulfitobacterium</taxon>
    </lineage>
</organism>
<dbReference type="EMBL" id="LOCK01000017">
    <property type="protein sequence ID" value="KTE92272.1"/>
    <property type="molecule type" value="Genomic_DNA"/>
</dbReference>
<dbReference type="PANTHER" id="PTHR43400">
    <property type="entry name" value="FUMARATE REDUCTASE"/>
    <property type="match status" value="1"/>
</dbReference>
<evidence type="ECO:0000313" key="7">
    <source>
        <dbReference type="Proteomes" id="UP000054623"/>
    </source>
</evidence>
<dbReference type="InterPro" id="IPR027477">
    <property type="entry name" value="Succ_DH/fumarate_Rdtase_cat_sf"/>
</dbReference>
<keyword evidence="4" id="KW-0560">Oxidoreductase</keyword>
<dbReference type="Proteomes" id="UP000054623">
    <property type="component" value="Unassembled WGS sequence"/>
</dbReference>
<dbReference type="InterPro" id="IPR050315">
    <property type="entry name" value="FAD-oxidoreductase_2"/>
</dbReference>
<protein>
    <submittedName>
        <fullName evidence="6">Fumarate reductase</fullName>
    </submittedName>
</protein>
<dbReference type="SUPFAM" id="SSF51905">
    <property type="entry name" value="FAD/NAD(P)-binding domain"/>
    <property type="match status" value="1"/>
</dbReference>
<gene>
    <name evidence="6" type="ORF">AT727_02945</name>
</gene>
<name>A0A0W1JL11_DESHA</name>
<dbReference type="InterPro" id="IPR036188">
    <property type="entry name" value="FAD/NAD-bd_sf"/>
</dbReference>
<evidence type="ECO:0000256" key="1">
    <source>
        <dbReference type="ARBA" id="ARBA00001974"/>
    </source>
</evidence>
<sequence length="568" mass="61675">MISGGKSMEKKGLSRRDFLKGTVAGTVGISAVGLLGACATQETGGNAEQKTEQTEKVIQTSWKTPPQAITDFVDTINTEVLVVGAGNAGMFAACAAAEKGAKVTVIERNAMIGMGREWIGGVGTRLQKEAGVNVNKFEIIEELSRYASNRVDQRLLKLWVDYSGPTMDWLENVVKEYGSYMVLETDTGEETHGVYKTYAIQHNIQNQEKPIESTHILKEKAQALGVEILLDTPMVQLIRENNNTGKVAGAIAKTKSGHIKIVAGKGTILCTGGYSNNREMLEELNPLAVQSCVGTASHAGSKGDGIKAATWVGAAKDDVPTVMIFDRCTIIAGTDGKDWSKAMWLHMGSQPFLKVNGQGERFANESTPYDFIVHAASLQPGDRYCMIWDGNWKEQTRQFHTIGCSRLQYSKSGSKLMLFDENATEGMHNGTLLPQGFIVESDTLEGLAEKLKLPVDTFVKTVRRYNELCSKGVDEDFGKESYRMLALEKPPYRGALMGGQLLCTLDGLRVNTSLQVLDTNLEPIEGLYAAGNDSGGFFADNYPEYIIGCASGRTTTFGRLAGQIVASL</sequence>
<proteinExistence type="predicted"/>
<keyword evidence="3" id="KW-0274">FAD</keyword>
<comment type="caution">
    <text evidence="6">The sequence shown here is derived from an EMBL/GenBank/DDBJ whole genome shotgun (WGS) entry which is preliminary data.</text>
</comment>
<dbReference type="Gene3D" id="3.50.50.60">
    <property type="entry name" value="FAD/NAD(P)-binding domain"/>
    <property type="match status" value="2"/>
</dbReference>
<dbReference type="SUPFAM" id="SSF56425">
    <property type="entry name" value="Succinate dehydrogenase/fumarate reductase flavoprotein, catalytic domain"/>
    <property type="match status" value="1"/>
</dbReference>
<dbReference type="InterPro" id="IPR006311">
    <property type="entry name" value="TAT_signal"/>
</dbReference>
<evidence type="ECO:0000256" key="3">
    <source>
        <dbReference type="ARBA" id="ARBA00022827"/>
    </source>
</evidence>
<evidence type="ECO:0000259" key="5">
    <source>
        <dbReference type="Pfam" id="PF00890"/>
    </source>
</evidence>
<comment type="cofactor">
    <cofactor evidence="1">
        <name>FAD</name>
        <dbReference type="ChEBI" id="CHEBI:57692"/>
    </cofactor>
</comment>
<dbReference type="PANTHER" id="PTHR43400:SF10">
    <property type="entry name" value="3-OXOSTEROID 1-DEHYDROGENASE"/>
    <property type="match status" value="1"/>
</dbReference>
<feature type="domain" description="FAD-dependent oxidoreductase 2 FAD-binding" evidence="5">
    <location>
        <begin position="80"/>
        <end position="537"/>
    </location>
</feature>
<accession>A0A0W1JL11</accession>
<keyword evidence="2" id="KW-0285">Flavoprotein</keyword>
<evidence type="ECO:0000313" key="6">
    <source>
        <dbReference type="EMBL" id="KTE92272.1"/>
    </source>
</evidence>
<dbReference type="GO" id="GO:0033765">
    <property type="term" value="F:steroid dehydrogenase activity, acting on the CH-CH group of donors"/>
    <property type="evidence" value="ECO:0007669"/>
    <property type="project" value="UniProtKB-ARBA"/>
</dbReference>
<dbReference type="PROSITE" id="PS51318">
    <property type="entry name" value="TAT"/>
    <property type="match status" value="1"/>
</dbReference>
<evidence type="ECO:0000256" key="2">
    <source>
        <dbReference type="ARBA" id="ARBA00022630"/>
    </source>
</evidence>
<dbReference type="InterPro" id="IPR003953">
    <property type="entry name" value="FAD-dep_OxRdtase_2_FAD-bd"/>
</dbReference>
<evidence type="ECO:0000256" key="4">
    <source>
        <dbReference type="ARBA" id="ARBA00023002"/>
    </source>
</evidence>
<dbReference type="Gene3D" id="3.90.700.10">
    <property type="entry name" value="Succinate dehydrogenase/fumarate reductase flavoprotein, catalytic domain"/>
    <property type="match status" value="1"/>
</dbReference>
<dbReference type="AlphaFoldDB" id="A0A0W1JL11"/>